<dbReference type="AlphaFoldDB" id="A0A3D8QS51"/>
<dbReference type="GeneID" id="38120302"/>
<dbReference type="InterPro" id="IPR050327">
    <property type="entry name" value="Proton-linked_MCT"/>
</dbReference>
<feature type="transmembrane region" description="Helical" evidence="2">
    <location>
        <begin position="39"/>
        <end position="59"/>
    </location>
</feature>
<feature type="transmembrane region" description="Helical" evidence="2">
    <location>
        <begin position="121"/>
        <end position="145"/>
    </location>
</feature>
<keyword evidence="2" id="KW-1133">Transmembrane helix</keyword>
<evidence type="ECO:0000313" key="4">
    <source>
        <dbReference type="Proteomes" id="UP000256690"/>
    </source>
</evidence>
<comment type="caution">
    <text evidence="3">The sequence shown here is derived from an EMBL/GenBank/DDBJ whole genome shotgun (WGS) entry which is preliminary data.</text>
</comment>
<dbReference type="PANTHER" id="PTHR11360">
    <property type="entry name" value="MONOCARBOXYLATE TRANSPORTER"/>
    <property type="match status" value="1"/>
</dbReference>
<organism evidence="3 4">
    <name type="scientific">Aspergillus mulundensis</name>
    <dbReference type="NCBI Taxonomy" id="1810919"/>
    <lineage>
        <taxon>Eukaryota</taxon>
        <taxon>Fungi</taxon>
        <taxon>Dikarya</taxon>
        <taxon>Ascomycota</taxon>
        <taxon>Pezizomycotina</taxon>
        <taxon>Eurotiomycetes</taxon>
        <taxon>Eurotiomycetidae</taxon>
        <taxon>Eurotiales</taxon>
        <taxon>Aspergillaceae</taxon>
        <taxon>Aspergillus</taxon>
        <taxon>Aspergillus subgen. Nidulantes</taxon>
    </lineage>
</organism>
<protein>
    <recommendedName>
        <fullName evidence="5">Major facilitator superfamily (MFS) profile domain-containing protein</fullName>
    </recommendedName>
</protein>
<dbReference type="PANTHER" id="PTHR11360:SF252">
    <property type="entry name" value="MAJOR FACILITATOR SUPERFAMILY (MFS) PROFILE DOMAIN-CONTAINING PROTEIN-RELATED"/>
    <property type="match status" value="1"/>
</dbReference>
<accession>A0A3D8QS51</accession>
<dbReference type="RefSeq" id="XP_026599680.1">
    <property type="nucleotide sequence ID" value="XM_026751948.1"/>
</dbReference>
<evidence type="ECO:0000256" key="2">
    <source>
        <dbReference type="SAM" id="Phobius"/>
    </source>
</evidence>
<feature type="region of interest" description="Disordered" evidence="1">
    <location>
        <begin position="1"/>
        <end position="33"/>
    </location>
</feature>
<keyword evidence="2" id="KW-0812">Transmembrane</keyword>
<evidence type="ECO:0008006" key="5">
    <source>
        <dbReference type="Google" id="ProtNLM"/>
    </source>
</evidence>
<evidence type="ECO:0000313" key="3">
    <source>
        <dbReference type="EMBL" id="RDW64521.1"/>
    </source>
</evidence>
<keyword evidence="2" id="KW-0472">Membrane</keyword>
<dbReference type="EMBL" id="PVWQ01000014">
    <property type="protein sequence ID" value="RDW64521.1"/>
    <property type="molecule type" value="Genomic_DNA"/>
</dbReference>
<dbReference type="Proteomes" id="UP000256690">
    <property type="component" value="Unassembled WGS sequence"/>
</dbReference>
<keyword evidence="4" id="KW-1185">Reference proteome</keyword>
<dbReference type="SUPFAM" id="SSF103473">
    <property type="entry name" value="MFS general substrate transporter"/>
    <property type="match status" value="1"/>
</dbReference>
<name>A0A3D8QS51_9EURO</name>
<feature type="transmembrane region" description="Helical" evidence="2">
    <location>
        <begin position="157"/>
        <end position="177"/>
    </location>
</feature>
<evidence type="ECO:0000256" key="1">
    <source>
        <dbReference type="SAM" id="MobiDB-lite"/>
    </source>
</evidence>
<dbReference type="InterPro" id="IPR036259">
    <property type="entry name" value="MFS_trans_sf"/>
</dbReference>
<reference evidence="3 4" key="1">
    <citation type="journal article" date="2018" name="IMA Fungus">
        <title>IMA Genome-F 9: Draft genome sequence of Annulohypoxylon stygium, Aspergillus mulundensis, Berkeleyomyces basicola (syn. Thielaviopsis basicola), Ceratocystis smalleyi, two Cercospora beticola strains, Coleophoma cylindrospora, Fusarium fracticaudum, Phialophora cf. hyalina, and Morchella septimelata.</title>
        <authorList>
            <person name="Wingfield B.D."/>
            <person name="Bills G.F."/>
            <person name="Dong Y."/>
            <person name="Huang W."/>
            <person name="Nel W.J."/>
            <person name="Swalarsk-Parry B.S."/>
            <person name="Vaghefi N."/>
            <person name="Wilken P.M."/>
            <person name="An Z."/>
            <person name="de Beer Z.W."/>
            <person name="De Vos L."/>
            <person name="Chen L."/>
            <person name="Duong T.A."/>
            <person name="Gao Y."/>
            <person name="Hammerbacher A."/>
            <person name="Kikkert J.R."/>
            <person name="Li Y."/>
            <person name="Li H."/>
            <person name="Li K."/>
            <person name="Li Q."/>
            <person name="Liu X."/>
            <person name="Ma X."/>
            <person name="Naidoo K."/>
            <person name="Pethybridge S.J."/>
            <person name="Sun J."/>
            <person name="Steenkamp E.T."/>
            <person name="van der Nest M.A."/>
            <person name="van Wyk S."/>
            <person name="Wingfield M.J."/>
            <person name="Xiong C."/>
            <person name="Yue Q."/>
            <person name="Zhang X."/>
        </authorList>
    </citation>
    <scope>NUCLEOTIDE SEQUENCE [LARGE SCALE GENOMIC DNA]</scope>
    <source>
        <strain evidence="3 4">DSM 5745</strain>
    </source>
</reference>
<sequence>MSSTSTETESEKALGPVVNESPSASPPPPEPKEGGLHSWLQVLSTLFILFNIWGLAFAFGSFQTFYTLNFLPTTSPSSSWLLIIGGLISGPLFDAGYYIPLIATGSFLSVFGIMMLSLSTAYYQILLSQGICTGLGFGLLYIPALTIVSRGFVKKRALAFGIATAGAPAGGVIYNLACI</sequence>
<dbReference type="OrthoDB" id="6509908at2759"/>
<proteinExistence type="predicted"/>
<gene>
    <name evidence="3" type="ORF">DSM5745_09932</name>
</gene>